<name>A0A9D4DJT5_DREPO</name>
<reference evidence="2" key="1">
    <citation type="journal article" date="2019" name="bioRxiv">
        <title>The Genome of the Zebra Mussel, Dreissena polymorpha: A Resource for Invasive Species Research.</title>
        <authorList>
            <person name="McCartney M.A."/>
            <person name="Auch B."/>
            <person name="Kono T."/>
            <person name="Mallez S."/>
            <person name="Zhang Y."/>
            <person name="Obille A."/>
            <person name="Becker A."/>
            <person name="Abrahante J.E."/>
            <person name="Garbe J."/>
            <person name="Badalamenti J.P."/>
            <person name="Herman A."/>
            <person name="Mangelson H."/>
            <person name="Liachko I."/>
            <person name="Sullivan S."/>
            <person name="Sone E.D."/>
            <person name="Koren S."/>
            <person name="Silverstein K.A.T."/>
            <person name="Beckman K.B."/>
            <person name="Gohl D.M."/>
        </authorList>
    </citation>
    <scope>NUCLEOTIDE SEQUENCE</scope>
    <source>
        <strain evidence="2">Duluth1</strain>
        <tissue evidence="2">Whole animal</tissue>
    </source>
</reference>
<feature type="non-terminal residue" evidence="2">
    <location>
        <position position="79"/>
    </location>
</feature>
<dbReference type="Proteomes" id="UP000828390">
    <property type="component" value="Unassembled WGS sequence"/>
</dbReference>
<dbReference type="EMBL" id="JAIWYP010000010">
    <property type="protein sequence ID" value="KAH3750031.1"/>
    <property type="molecule type" value="Genomic_DNA"/>
</dbReference>
<dbReference type="AlphaFoldDB" id="A0A9D4DJT5"/>
<gene>
    <name evidence="2" type="ORF">DPMN_184547</name>
</gene>
<feature type="region of interest" description="Disordered" evidence="1">
    <location>
        <begin position="21"/>
        <end position="51"/>
    </location>
</feature>
<protein>
    <submittedName>
        <fullName evidence="2">Uncharacterized protein</fullName>
    </submittedName>
</protein>
<accession>A0A9D4DJT5</accession>
<sequence length="79" mass="8190">MIEYVFIEAVISAAFRTHAERSKDNNVLNQHRRSSDVGGDGGSGRPGISTSTSNITVAEVVVVVAAAAAGENAPMTLCD</sequence>
<evidence type="ECO:0000313" key="3">
    <source>
        <dbReference type="Proteomes" id="UP000828390"/>
    </source>
</evidence>
<reference evidence="2" key="2">
    <citation type="submission" date="2020-11" db="EMBL/GenBank/DDBJ databases">
        <authorList>
            <person name="McCartney M.A."/>
            <person name="Auch B."/>
            <person name="Kono T."/>
            <person name="Mallez S."/>
            <person name="Becker A."/>
            <person name="Gohl D.M."/>
            <person name="Silverstein K.A.T."/>
            <person name="Koren S."/>
            <person name="Bechman K.B."/>
            <person name="Herman A."/>
            <person name="Abrahante J.E."/>
            <person name="Garbe J."/>
        </authorList>
    </citation>
    <scope>NUCLEOTIDE SEQUENCE</scope>
    <source>
        <strain evidence="2">Duluth1</strain>
        <tissue evidence="2">Whole animal</tissue>
    </source>
</reference>
<organism evidence="2 3">
    <name type="scientific">Dreissena polymorpha</name>
    <name type="common">Zebra mussel</name>
    <name type="synonym">Mytilus polymorpha</name>
    <dbReference type="NCBI Taxonomy" id="45954"/>
    <lineage>
        <taxon>Eukaryota</taxon>
        <taxon>Metazoa</taxon>
        <taxon>Spiralia</taxon>
        <taxon>Lophotrochozoa</taxon>
        <taxon>Mollusca</taxon>
        <taxon>Bivalvia</taxon>
        <taxon>Autobranchia</taxon>
        <taxon>Heteroconchia</taxon>
        <taxon>Euheterodonta</taxon>
        <taxon>Imparidentia</taxon>
        <taxon>Neoheterodontei</taxon>
        <taxon>Myida</taxon>
        <taxon>Dreissenoidea</taxon>
        <taxon>Dreissenidae</taxon>
        <taxon>Dreissena</taxon>
    </lineage>
</organism>
<keyword evidence="3" id="KW-1185">Reference proteome</keyword>
<evidence type="ECO:0000313" key="2">
    <source>
        <dbReference type="EMBL" id="KAH3750031.1"/>
    </source>
</evidence>
<evidence type="ECO:0000256" key="1">
    <source>
        <dbReference type="SAM" id="MobiDB-lite"/>
    </source>
</evidence>
<comment type="caution">
    <text evidence="2">The sequence shown here is derived from an EMBL/GenBank/DDBJ whole genome shotgun (WGS) entry which is preliminary data.</text>
</comment>
<proteinExistence type="predicted"/>